<accession>M1ARX6</accession>
<dbReference type="AlphaFoldDB" id="M1ARX6"/>
<sequence length="65" mass="7273">MSGVSRVKSMNVVDSEARAILVPAVNLVVLLVGRSNSRRNLKVLFQTVHQILHLKVCRQREHVLG</sequence>
<dbReference type="EnsemblPlants" id="PGSC0003DMT400028937">
    <property type="protein sequence ID" value="PGSC0003DMT400028937"/>
    <property type="gene ID" value="PGSC0003DMG402011139"/>
</dbReference>
<evidence type="ECO:0000313" key="2">
    <source>
        <dbReference type="Proteomes" id="UP000011115"/>
    </source>
</evidence>
<dbReference type="Proteomes" id="UP000011115">
    <property type="component" value="Unassembled WGS sequence"/>
</dbReference>
<dbReference type="PaxDb" id="4113-PGSC0003DMT400028937"/>
<proteinExistence type="predicted"/>
<dbReference type="InParanoid" id="M1ARX6"/>
<dbReference type="Gramene" id="PGSC0003DMT400028936">
    <property type="protein sequence ID" value="PGSC0003DMT400028936"/>
    <property type="gene ID" value="PGSC0003DMG402011139"/>
</dbReference>
<evidence type="ECO:0000313" key="1">
    <source>
        <dbReference type="EnsemblPlants" id="PGSC0003DMT400028936"/>
    </source>
</evidence>
<dbReference type="EnsemblPlants" id="PGSC0003DMT400028936">
    <property type="protein sequence ID" value="PGSC0003DMT400028936"/>
    <property type="gene ID" value="PGSC0003DMG402011139"/>
</dbReference>
<reference evidence="2" key="1">
    <citation type="journal article" date="2011" name="Nature">
        <title>Genome sequence and analysis of the tuber crop potato.</title>
        <authorList>
            <consortium name="The Potato Genome Sequencing Consortium"/>
        </authorList>
    </citation>
    <scope>NUCLEOTIDE SEQUENCE [LARGE SCALE GENOMIC DNA]</scope>
    <source>
        <strain evidence="2">cv. DM1-3 516 R44</strain>
    </source>
</reference>
<reference evidence="1" key="2">
    <citation type="submission" date="2015-06" db="UniProtKB">
        <authorList>
            <consortium name="EnsemblPlants"/>
        </authorList>
    </citation>
    <scope>IDENTIFICATION</scope>
    <source>
        <strain evidence="1">DM1-3 516 R44</strain>
    </source>
</reference>
<organism evidence="1 2">
    <name type="scientific">Solanum tuberosum</name>
    <name type="common">Potato</name>
    <dbReference type="NCBI Taxonomy" id="4113"/>
    <lineage>
        <taxon>Eukaryota</taxon>
        <taxon>Viridiplantae</taxon>
        <taxon>Streptophyta</taxon>
        <taxon>Embryophyta</taxon>
        <taxon>Tracheophyta</taxon>
        <taxon>Spermatophyta</taxon>
        <taxon>Magnoliopsida</taxon>
        <taxon>eudicotyledons</taxon>
        <taxon>Gunneridae</taxon>
        <taxon>Pentapetalae</taxon>
        <taxon>asterids</taxon>
        <taxon>lamiids</taxon>
        <taxon>Solanales</taxon>
        <taxon>Solanaceae</taxon>
        <taxon>Solanoideae</taxon>
        <taxon>Solaneae</taxon>
        <taxon>Solanum</taxon>
    </lineage>
</organism>
<dbReference type="HOGENOM" id="CLU_2854117_0_0_1"/>
<dbReference type="Gramene" id="PGSC0003DMT400028937">
    <property type="protein sequence ID" value="PGSC0003DMT400028937"/>
    <property type="gene ID" value="PGSC0003DMG402011139"/>
</dbReference>
<protein>
    <submittedName>
        <fullName evidence="1">Uncharacterized protein</fullName>
    </submittedName>
</protein>
<name>M1ARX6_SOLTU</name>
<keyword evidence="2" id="KW-1185">Reference proteome</keyword>